<evidence type="ECO:0000256" key="3">
    <source>
        <dbReference type="ARBA" id="ARBA00022643"/>
    </source>
</evidence>
<organism evidence="6 7">
    <name type="scientific">Ottowia thiooxydans</name>
    <dbReference type="NCBI Taxonomy" id="219182"/>
    <lineage>
        <taxon>Bacteria</taxon>
        <taxon>Pseudomonadati</taxon>
        <taxon>Pseudomonadota</taxon>
        <taxon>Betaproteobacteria</taxon>
        <taxon>Burkholderiales</taxon>
        <taxon>Comamonadaceae</taxon>
        <taxon>Ottowia</taxon>
    </lineage>
</organism>
<comment type="similarity">
    <text evidence="4">Belongs to the flavoredoxin family.</text>
</comment>
<evidence type="ECO:0000256" key="2">
    <source>
        <dbReference type="ARBA" id="ARBA00022630"/>
    </source>
</evidence>
<evidence type="ECO:0000256" key="1">
    <source>
        <dbReference type="ARBA" id="ARBA00001917"/>
    </source>
</evidence>
<evidence type="ECO:0000256" key="4">
    <source>
        <dbReference type="ARBA" id="ARBA00038054"/>
    </source>
</evidence>
<feature type="domain" description="Flavin reductase like" evidence="5">
    <location>
        <begin position="19"/>
        <end position="172"/>
    </location>
</feature>
<keyword evidence="3" id="KW-0288">FMN</keyword>
<sequence length="214" mass="23289">MYFEFSELDGRSVYKLMTAVVVPRPIAWVVSRNANGTLNAAPFSFFGLMSGEPPVITIGVGARDGKAKDTHRNLQQGSEFVVNLVSKDLLGEMNVTAIDFDPDTNELDVAGLETATSTRVSVPRIARCPVAMECQVMQVLDIGAHRKIVVASVMGVHIRDEAVLDKERCYIDSPALDLVARMHGGGGYSVAHQVIQVPRISVEQWQVQNSPPVV</sequence>
<dbReference type="InterPro" id="IPR002563">
    <property type="entry name" value="Flavin_Rdtase-like_dom"/>
</dbReference>
<evidence type="ECO:0000259" key="5">
    <source>
        <dbReference type="SMART" id="SM00903"/>
    </source>
</evidence>
<proteinExistence type="inferred from homology"/>
<evidence type="ECO:0000313" key="7">
    <source>
        <dbReference type="Proteomes" id="UP001549320"/>
    </source>
</evidence>
<dbReference type="Pfam" id="PF01613">
    <property type="entry name" value="Flavin_Reduct"/>
    <property type="match status" value="1"/>
</dbReference>
<reference evidence="6 7" key="1">
    <citation type="submission" date="2024-06" db="EMBL/GenBank/DDBJ databases">
        <title>Sorghum-associated microbial communities from plants grown in Nebraska, USA.</title>
        <authorList>
            <person name="Schachtman D."/>
        </authorList>
    </citation>
    <scope>NUCLEOTIDE SEQUENCE [LARGE SCALE GENOMIC DNA]</scope>
    <source>
        <strain evidence="6 7">2709</strain>
    </source>
</reference>
<evidence type="ECO:0000313" key="6">
    <source>
        <dbReference type="EMBL" id="MET4577305.1"/>
    </source>
</evidence>
<dbReference type="PANTHER" id="PTHR33798:SF5">
    <property type="entry name" value="FLAVIN REDUCTASE LIKE DOMAIN-CONTAINING PROTEIN"/>
    <property type="match status" value="1"/>
</dbReference>
<dbReference type="Gene3D" id="2.30.110.10">
    <property type="entry name" value="Electron Transport, Fmn-binding Protein, Chain A"/>
    <property type="match status" value="1"/>
</dbReference>
<protein>
    <submittedName>
        <fullName evidence="6">Flavin reductase (DIM6/NTAB) family NADH-FMN oxidoreductase RutF</fullName>
    </submittedName>
</protein>
<dbReference type="InterPro" id="IPR012349">
    <property type="entry name" value="Split_barrel_FMN-bd"/>
</dbReference>
<keyword evidence="2" id="KW-0285">Flavoprotein</keyword>
<name>A0ABV2Q9J9_9BURK</name>
<dbReference type="PANTHER" id="PTHR33798">
    <property type="entry name" value="FLAVOPROTEIN OXYGENASE"/>
    <property type="match status" value="1"/>
</dbReference>
<accession>A0ABV2Q9J9</accession>
<dbReference type="SUPFAM" id="SSF50475">
    <property type="entry name" value="FMN-binding split barrel"/>
    <property type="match status" value="1"/>
</dbReference>
<dbReference type="SMART" id="SM00903">
    <property type="entry name" value="Flavin_Reduct"/>
    <property type="match status" value="1"/>
</dbReference>
<keyword evidence="7" id="KW-1185">Reference proteome</keyword>
<comment type="cofactor">
    <cofactor evidence="1">
        <name>FMN</name>
        <dbReference type="ChEBI" id="CHEBI:58210"/>
    </cofactor>
</comment>
<dbReference type="EMBL" id="JBEPSH010000004">
    <property type="protein sequence ID" value="MET4577305.1"/>
    <property type="molecule type" value="Genomic_DNA"/>
</dbReference>
<comment type="caution">
    <text evidence="6">The sequence shown here is derived from an EMBL/GenBank/DDBJ whole genome shotgun (WGS) entry which is preliminary data.</text>
</comment>
<dbReference type="Proteomes" id="UP001549320">
    <property type="component" value="Unassembled WGS sequence"/>
</dbReference>
<dbReference type="RefSeq" id="WP_354443560.1">
    <property type="nucleotide sequence ID" value="NZ_JBEPSH010000004.1"/>
</dbReference>
<gene>
    <name evidence="6" type="ORF">ABIE13_002416</name>
</gene>